<comment type="caution">
    <text evidence="1">The sequence shown here is derived from an EMBL/GenBank/DDBJ whole genome shotgun (WGS) entry which is preliminary data.</text>
</comment>
<sequence>MAATTTFTHLLLENKATTREILWEDDDEYDDSGVFSARSRPSIGDARRTVTSIIAASQQHALNMSMNDKQQRKISGNKRVARYRETQGYNPGTLSSGSDISSVEVFQSITAKPGLQHVSFEELRCECYPQSLIATKNVPQPVDPRWPNIFPPLVNAHKVVTLEEEEESADFWLSEVGLPSPAVGCGPKPSIRVHANGSWSIQARFIVKMKSLFALISLAALCGKVFAVPFASESLCSGNAEVLEETFIGKDHNVKMTTLSCAGGSSLVSSRRSLLERQTTTPLNVCGAKCNTNCFLPAGGGPDPNDCHVITDALKFEAQNTGAIFVIPNGNSTVSLLPIMDI</sequence>
<accession>A0A8H4VI27</accession>
<evidence type="ECO:0000313" key="1">
    <source>
        <dbReference type="EMBL" id="KAF4610167.1"/>
    </source>
</evidence>
<gene>
    <name evidence="1" type="ORF">D9613_010253</name>
</gene>
<reference evidence="1 2" key="1">
    <citation type="submission" date="2019-12" db="EMBL/GenBank/DDBJ databases">
        <authorList>
            <person name="Floudas D."/>
            <person name="Bentzer J."/>
            <person name="Ahren D."/>
            <person name="Johansson T."/>
            <person name="Persson P."/>
            <person name="Tunlid A."/>
        </authorList>
    </citation>
    <scope>NUCLEOTIDE SEQUENCE [LARGE SCALE GENOMIC DNA]</scope>
    <source>
        <strain evidence="1 2">CBS 102.39</strain>
    </source>
</reference>
<dbReference type="Proteomes" id="UP000521872">
    <property type="component" value="Unassembled WGS sequence"/>
</dbReference>
<dbReference type="AlphaFoldDB" id="A0A8H4VI27"/>
<keyword evidence="2" id="KW-1185">Reference proteome</keyword>
<proteinExistence type="predicted"/>
<name>A0A8H4VI27_9AGAR</name>
<evidence type="ECO:0000313" key="2">
    <source>
        <dbReference type="Proteomes" id="UP000521872"/>
    </source>
</evidence>
<organism evidence="1 2">
    <name type="scientific">Agrocybe pediades</name>
    <dbReference type="NCBI Taxonomy" id="84607"/>
    <lineage>
        <taxon>Eukaryota</taxon>
        <taxon>Fungi</taxon>
        <taxon>Dikarya</taxon>
        <taxon>Basidiomycota</taxon>
        <taxon>Agaricomycotina</taxon>
        <taxon>Agaricomycetes</taxon>
        <taxon>Agaricomycetidae</taxon>
        <taxon>Agaricales</taxon>
        <taxon>Agaricineae</taxon>
        <taxon>Strophariaceae</taxon>
        <taxon>Agrocybe</taxon>
    </lineage>
</organism>
<dbReference type="EMBL" id="JAACJL010000059">
    <property type="protein sequence ID" value="KAF4610167.1"/>
    <property type="molecule type" value="Genomic_DNA"/>
</dbReference>
<protein>
    <submittedName>
        <fullName evidence="1">Uncharacterized protein</fullName>
    </submittedName>
</protein>